<accession>A0ABS6BZ18</accession>
<dbReference type="EMBL" id="JAHLDV010000126">
    <property type="protein sequence ID" value="MBU3161838.1"/>
    <property type="molecule type" value="Genomic_DNA"/>
</dbReference>
<feature type="domain" description="Transposase InsH N-terminal" evidence="1">
    <location>
        <begin position="29"/>
        <end position="118"/>
    </location>
</feature>
<dbReference type="InterPro" id="IPR008490">
    <property type="entry name" value="Transposase_InsH_N"/>
</dbReference>
<dbReference type="InterPro" id="IPR047629">
    <property type="entry name" value="IS1182_transpos"/>
</dbReference>
<dbReference type="PANTHER" id="PTHR33408">
    <property type="entry name" value="TRANSPOSASE"/>
    <property type="match status" value="1"/>
</dbReference>
<dbReference type="Pfam" id="PF13751">
    <property type="entry name" value="DDE_Tnp_1_6"/>
    <property type="match status" value="1"/>
</dbReference>
<dbReference type="RefSeq" id="WP_216151701.1">
    <property type="nucleotide sequence ID" value="NZ_JAHLDV010000126.1"/>
</dbReference>
<dbReference type="Pfam" id="PF05598">
    <property type="entry name" value="DUF772"/>
    <property type="match status" value="1"/>
</dbReference>
<keyword evidence="4" id="KW-1185">Reference proteome</keyword>
<organism evidence="3 4">
    <name type="scientific">Clostridium frigoris</name>
    <dbReference type="NCBI Taxonomy" id="205327"/>
    <lineage>
        <taxon>Bacteria</taxon>
        <taxon>Bacillati</taxon>
        <taxon>Bacillota</taxon>
        <taxon>Clostridia</taxon>
        <taxon>Eubacteriales</taxon>
        <taxon>Clostridiaceae</taxon>
        <taxon>Clostridium</taxon>
    </lineage>
</organism>
<dbReference type="NCBIfam" id="NF033551">
    <property type="entry name" value="transpos_IS1182"/>
    <property type="match status" value="1"/>
</dbReference>
<reference evidence="3 4" key="1">
    <citation type="submission" date="2021-06" db="EMBL/GenBank/DDBJ databases">
        <title>Clostridia strains as spoilage organisms.</title>
        <authorList>
            <person name="Wambui J."/>
            <person name="Stephan R."/>
            <person name="Stevens M.J.A."/>
        </authorList>
    </citation>
    <scope>NUCLEOTIDE SEQUENCE [LARGE SCALE GENOMIC DNA]</scope>
    <source>
        <strain evidence="3 4">DSM 14204</strain>
    </source>
</reference>
<evidence type="ECO:0000259" key="1">
    <source>
        <dbReference type="Pfam" id="PF05598"/>
    </source>
</evidence>
<dbReference type="Proteomes" id="UP000776252">
    <property type="component" value="Unassembled WGS sequence"/>
</dbReference>
<dbReference type="InterPro" id="IPR025668">
    <property type="entry name" value="Tnp_DDE_dom"/>
</dbReference>
<evidence type="ECO:0000313" key="4">
    <source>
        <dbReference type="Proteomes" id="UP000776252"/>
    </source>
</evidence>
<evidence type="ECO:0000313" key="3">
    <source>
        <dbReference type="EMBL" id="MBU3161838.1"/>
    </source>
</evidence>
<dbReference type="PANTHER" id="PTHR33408:SF2">
    <property type="entry name" value="TRANSPOSASE DDE DOMAIN-CONTAINING PROTEIN"/>
    <property type="match status" value="1"/>
</dbReference>
<evidence type="ECO:0000259" key="2">
    <source>
        <dbReference type="Pfam" id="PF13751"/>
    </source>
</evidence>
<comment type="caution">
    <text evidence="3">The sequence shown here is derived from an EMBL/GenBank/DDBJ whole genome shotgun (WGS) entry which is preliminary data.</text>
</comment>
<proteinExistence type="predicted"/>
<name>A0ABS6BZ18_9CLOT</name>
<gene>
    <name evidence="3" type="ORF">KPL37_19350</name>
</gene>
<protein>
    <submittedName>
        <fullName evidence="3">IS1182 family transposase</fullName>
    </submittedName>
</protein>
<sequence>MINKKITQINYTKNCEVYQLVIPMETGILIPEDDSVRLLSQILEELYYTKLNEAYSSQGRNPVVEPKILFKILVYAYMNDIYSSRKIEKACKRDINFMWLLQGNQVPDHATIARFRSKRLVGAVDDLFNQFIEKLKTYGEVEFKNIFIDGTKIEANANKYTFVWKKSTERFKAKLHEKIKKIVEEINFEFETEYIIPEPKAEVTYLQDILDFLNENKEFNNIEFVYGKGKRKTKVQRFIESISEAIERLNKYDNYSKIFDGRNSFSKTDQDSTFMHMKEDHMRNSQLKPGYNMQIGVEGEYIVGLDISSERSDQLTFIPFLKKLREKLSQIFNSVTADAGYESEENYMYLESTGQNIFIKPQTYESMKKRSFKNNISKRENMNYDEINDEYTCHNNKKLKVIDNKIRKSKSGYQASVTVYECEDCDACQYKPKCTKAKGNKKLYVSKKFIQKRLKSLENITSSEGIMLRTNRSIQVEGAFGVLKEDHGFRRFLTKGKINVKTEFTLLCFGYDINKFHNKIQNDRCRILLHEIKAS</sequence>
<feature type="domain" description="Transposase DDE" evidence="2">
    <location>
        <begin position="392"/>
        <end position="517"/>
    </location>
</feature>